<protein>
    <recommendedName>
        <fullName evidence="3">Copper chaperone PCu(A)C</fullName>
    </recommendedName>
</protein>
<sequence precursor="true">MRSSRLRRSGTAVGGAAVLCLSAVGCGEDPVLDSSNRGSGSHTQSTTVENAYIVPAFLPGRCAIQDGAGGQMRFSVTNNRSTETERLLGLSTKAATVAPFGDAVDIPPKTAVAFGQPNVEAAGVDGVRHTVRLERLDRQLRPGMSADVTFHFKLSGDMTMPVPVEACPREGS</sequence>
<name>I4BII9_MYCCN</name>
<dbReference type="RefSeq" id="WP_014815576.1">
    <property type="nucleotide sequence ID" value="NC_018027.1"/>
</dbReference>
<dbReference type="KEGG" id="mcb:Mycch_2321"/>
<dbReference type="eggNOG" id="ENOG5031F4M">
    <property type="taxonomic scope" value="Bacteria"/>
</dbReference>
<dbReference type="AlphaFoldDB" id="I4BII9"/>
<organism evidence="1 2">
    <name type="scientific">Mycolicibacterium chubuense (strain NBB4)</name>
    <name type="common">Mycobacterium chubuense</name>
    <dbReference type="NCBI Taxonomy" id="710421"/>
    <lineage>
        <taxon>Bacteria</taxon>
        <taxon>Bacillati</taxon>
        <taxon>Actinomycetota</taxon>
        <taxon>Actinomycetes</taxon>
        <taxon>Mycobacteriales</taxon>
        <taxon>Mycobacteriaceae</taxon>
        <taxon>Mycolicibacterium</taxon>
    </lineage>
</organism>
<reference evidence="1 2" key="1">
    <citation type="submission" date="2012-06" db="EMBL/GenBank/DDBJ databases">
        <title>Complete sequence of chromosome of Mycobacterium chubuense NBB4.</title>
        <authorList>
            <consortium name="US DOE Joint Genome Institute"/>
            <person name="Lucas S."/>
            <person name="Han J."/>
            <person name="Lapidus A."/>
            <person name="Cheng J.-F."/>
            <person name="Goodwin L."/>
            <person name="Pitluck S."/>
            <person name="Peters L."/>
            <person name="Mikhailova N."/>
            <person name="Teshima H."/>
            <person name="Detter J.C."/>
            <person name="Han C."/>
            <person name="Tapia R."/>
            <person name="Land M."/>
            <person name="Hauser L."/>
            <person name="Kyrpides N."/>
            <person name="Ivanova N."/>
            <person name="Pagani I."/>
            <person name="Mattes T."/>
            <person name="Holmes A."/>
            <person name="Rutledge P."/>
            <person name="Paulsen I."/>
            <person name="Coleman N."/>
            <person name="Woyke T."/>
        </authorList>
    </citation>
    <scope>NUCLEOTIDE SEQUENCE [LARGE SCALE GENOMIC DNA]</scope>
    <source>
        <strain evidence="1 2">NBB4</strain>
    </source>
</reference>
<dbReference type="InterPro" id="IPR036182">
    <property type="entry name" value="PCuAC_sf"/>
</dbReference>
<dbReference type="Proteomes" id="UP000006057">
    <property type="component" value="Chromosome"/>
</dbReference>
<keyword evidence="2" id="KW-1185">Reference proteome</keyword>
<dbReference type="OrthoDB" id="4732483at2"/>
<dbReference type="PATRIC" id="fig|710421.3.peg.2318"/>
<dbReference type="Gene3D" id="2.60.40.1890">
    <property type="entry name" value="PCu(A)C copper chaperone"/>
    <property type="match status" value="1"/>
</dbReference>
<evidence type="ECO:0000313" key="2">
    <source>
        <dbReference type="Proteomes" id="UP000006057"/>
    </source>
</evidence>
<dbReference type="EMBL" id="CP003053">
    <property type="protein sequence ID" value="AFM17096.1"/>
    <property type="molecule type" value="Genomic_DNA"/>
</dbReference>
<evidence type="ECO:0000313" key="1">
    <source>
        <dbReference type="EMBL" id="AFM17096.1"/>
    </source>
</evidence>
<accession>I4BII9</accession>
<evidence type="ECO:0008006" key="3">
    <source>
        <dbReference type="Google" id="ProtNLM"/>
    </source>
</evidence>
<dbReference type="STRING" id="710421.Mycch_2321"/>
<proteinExistence type="predicted"/>
<dbReference type="HOGENOM" id="CLU_1553572_0_0_11"/>
<dbReference type="PROSITE" id="PS51257">
    <property type="entry name" value="PROKAR_LIPOPROTEIN"/>
    <property type="match status" value="1"/>
</dbReference>
<gene>
    <name evidence="1" type="ordered locus">Mycch_2321</name>
</gene>